<evidence type="ECO:0000313" key="2">
    <source>
        <dbReference type="EMBL" id="MBB4929186.1"/>
    </source>
</evidence>
<gene>
    <name evidence="2" type="ORF">F4561_000006</name>
    <name evidence="3" type="ORF">F4561_005612</name>
</gene>
<protein>
    <recommendedName>
        <fullName evidence="1">DNA primase/polymerase bifunctional N-terminal domain-containing protein</fullName>
    </recommendedName>
</protein>
<comment type="caution">
    <text evidence="2">The sequence shown here is derived from an EMBL/GenBank/DDBJ whole genome shotgun (WGS) entry which is preliminary data.</text>
</comment>
<dbReference type="RefSeq" id="WP_221445308.1">
    <property type="nucleotide sequence ID" value="NZ_JACHJT010000001.1"/>
</dbReference>
<evidence type="ECO:0000259" key="1">
    <source>
        <dbReference type="SMART" id="SM00943"/>
    </source>
</evidence>
<evidence type="ECO:0000313" key="4">
    <source>
        <dbReference type="Proteomes" id="UP000523007"/>
    </source>
</evidence>
<keyword evidence="4" id="KW-1185">Reference proteome</keyword>
<dbReference type="InterPro" id="IPR015330">
    <property type="entry name" value="DNA_primase/pol_bifunc_N"/>
</dbReference>
<proteinExistence type="predicted"/>
<sequence>MTLAAVPDPPNNALDHDAGVSTDVLSTALTLASSGVPVLPLRAGKTPLGNCPTCKETACGGRPHMKSAGTCQCPAPCHGWAAATTNPTVITSPAWAAAWHQAVAVAYHPGGAALTVVDLDNTDAIAWAQGVLPPTQTVATTRGQHWIYRGAMRSANAVRPGVDIKSRMSYVRWRGHGTGTPVDLPHTVRELAGGEEATSLGRSAGVVSLDEPHRTWDRTVATGCRHTDRYVRTGLDRGLAMVRERTHHGAASQAFGVARFLAGLHVRCPGPCGLDRVGAEIVTAAVSVGVPEAYARRAVTNGLHTGGKPTA</sequence>
<name>A0A7W7RD54_9ACTN</name>
<dbReference type="EMBL" id="JACHJT010000002">
    <property type="protein sequence ID" value="MBB4934718.1"/>
    <property type="molecule type" value="Genomic_DNA"/>
</dbReference>
<evidence type="ECO:0000313" key="3">
    <source>
        <dbReference type="EMBL" id="MBB4934718.1"/>
    </source>
</evidence>
<reference evidence="2 4" key="1">
    <citation type="submission" date="2020-08" db="EMBL/GenBank/DDBJ databases">
        <title>Sequencing the genomes of 1000 actinobacteria strains.</title>
        <authorList>
            <person name="Klenk H.-P."/>
        </authorList>
    </citation>
    <scope>NUCLEOTIDE SEQUENCE [LARGE SCALE GENOMIC DNA]</scope>
    <source>
        <strain evidence="2 4">DSM 102030</strain>
    </source>
</reference>
<dbReference type="AlphaFoldDB" id="A0A7W7RD54"/>
<dbReference type="Proteomes" id="UP000523007">
    <property type="component" value="Unassembled WGS sequence"/>
</dbReference>
<accession>A0A7W7RD54</accession>
<dbReference type="SMART" id="SM00943">
    <property type="entry name" value="Prim-Pol"/>
    <property type="match status" value="1"/>
</dbReference>
<dbReference type="EMBL" id="JACHJT010000001">
    <property type="protein sequence ID" value="MBB4929186.1"/>
    <property type="molecule type" value="Genomic_DNA"/>
</dbReference>
<feature type="domain" description="DNA primase/polymerase bifunctional N-terminal" evidence="1">
    <location>
        <begin position="28"/>
        <end position="188"/>
    </location>
</feature>
<organism evidence="2 4">
    <name type="scientific">Lipingzhangella halophila</name>
    <dbReference type="NCBI Taxonomy" id="1783352"/>
    <lineage>
        <taxon>Bacteria</taxon>
        <taxon>Bacillati</taxon>
        <taxon>Actinomycetota</taxon>
        <taxon>Actinomycetes</taxon>
        <taxon>Streptosporangiales</taxon>
        <taxon>Nocardiopsidaceae</taxon>
        <taxon>Lipingzhangella</taxon>
    </lineage>
</organism>